<feature type="transmembrane region" description="Helical" evidence="1">
    <location>
        <begin position="12"/>
        <end position="35"/>
    </location>
</feature>
<name>A0A3N4HXD0_ASCIM</name>
<reference evidence="2 3" key="1">
    <citation type="journal article" date="2018" name="Nat. Ecol. Evol.">
        <title>Pezizomycetes genomes reveal the molecular basis of ectomycorrhizal truffle lifestyle.</title>
        <authorList>
            <person name="Murat C."/>
            <person name="Payen T."/>
            <person name="Noel B."/>
            <person name="Kuo A."/>
            <person name="Morin E."/>
            <person name="Chen J."/>
            <person name="Kohler A."/>
            <person name="Krizsan K."/>
            <person name="Balestrini R."/>
            <person name="Da Silva C."/>
            <person name="Montanini B."/>
            <person name="Hainaut M."/>
            <person name="Levati E."/>
            <person name="Barry K.W."/>
            <person name="Belfiori B."/>
            <person name="Cichocki N."/>
            <person name="Clum A."/>
            <person name="Dockter R.B."/>
            <person name="Fauchery L."/>
            <person name="Guy J."/>
            <person name="Iotti M."/>
            <person name="Le Tacon F."/>
            <person name="Lindquist E.A."/>
            <person name="Lipzen A."/>
            <person name="Malagnac F."/>
            <person name="Mello A."/>
            <person name="Molinier V."/>
            <person name="Miyauchi S."/>
            <person name="Poulain J."/>
            <person name="Riccioni C."/>
            <person name="Rubini A."/>
            <person name="Sitrit Y."/>
            <person name="Splivallo R."/>
            <person name="Traeger S."/>
            <person name="Wang M."/>
            <person name="Zifcakova L."/>
            <person name="Wipf D."/>
            <person name="Zambonelli A."/>
            <person name="Paolocci F."/>
            <person name="Nowrousian M."/>
            <person name="Ottonello S."/>
            <person name="Baldrian P."/>
            <person name="Spatafora J.W."/>
            <person name="Henrissat B."/>
            <person name="Nagy L.G."/>
            <person name="Aury J.M."/>
            <person name="Wincker P."/>
            <person name="Grigoriev I.V."/>
            <person name="Bonfante P."/>
            <person name="Martin F.M."/>
        </authorList>
    </citation>
    <scope>NUCLEOTIDE SEQUENCE [LARGE SCALE GENOMIC DNA]</scope>
    <source>
        <strain evidence="2 3">RN42</strain>
    </source>
</reference>
<organism evidence="2 3">
    <name type="scientific">Ascobolus immersus RN42</name>
    <dbReference type="NCBI Taxonomy" id="1160509"/>
    <lineage>
        <taxon>Eukaryota</taxon>
        <taxon>Fungi</taxon>
        <taxon>Dikarya</taxon>
        <taxon>Ascomycota</taxon>
        <taxon>Pezizomycotina</taxon>
        <taxon>Pezizomycetes</taxon>
        <taxon>Pezizales</taxon>
        <taxon>Ascobolaceae</taxon>
        <taxon>Ascobolus</taxon>
    </lineage>
</organism>
<proteinExistence type="predicted"/>
<dbReference type="Proteomes" id="UP000275078">
    <property type="component" value="Unassembled WGS sequence"/>
</dbReference>
<evidence type="ECO:0000313" key="2">
    <source>
        <dbReference type="EMBL" id="RPA76631.1"/>
    </source>
</evidence>
<gene>
    <name evidence="2" type="ORF">BJ508DRAFT_182621</name>
</gene>
<accession>A0A3N4HXD0</accession>
<evidence type="ECO:0000313" key="3">
    <source>
        <dbReference type="Proteomes" id="UP000275078"/>
    </source>
</evidence>
<dbReference type="EMBL" id="ML119741">
    <property type="protein sequence ID" value="RPA76631.1"/>
    <property type="molecule type" value="Genomic_DNA"/>
</dbReference>
<protein>
    <submittedName>
        <fullName evidence="2">Uncharacterized protein</fullName>
    </submittedName>
</protein>
<keyword evidence="3" id="KW-1185">Reference proteome</keyword>
<keyword evidence="1" id="KW-1133">Transmembrane helix</keyword>
<keyword evidence="1" id="KW-0812">Transmembrane</keyword>
<dbReference type="AlphaFoldDB" id="A0A3N4HXD0"/>
<feature type="transmembrane region" description="Helical" evidence="1">
    <location>
        <begin position="56"/>
        <end position="76"/>
    </location>
</feature>
<keyword evidence="1" id="KW-0472">Membrane</keyword>
<sequence>MRESESGFHRHTPMVIISFVYATISLFIIVAGLSFRSMLFYPFHLFSHASSSSQKHISFVFIVVISLIAGSGRYTWGDEAGCCISGRWLIQEEVAFNCVSRLGRRTLILWAYSYLGGISEKMEWIQQKF</sequence>
<evidence type="ECO:0000256" key="1">
    <source>
        <dbReference type="SAM" id="Phobius"/>
    </source>
</evidence>